<proteinExistence type="predicted"/>
<protein>
    <submittedName>
        <fullName evidence="3">Uncharacterized protein</fullName>
    </submittedName>
</protein>
<feature type="region of interest" description="Disordered" evidence="1">
    <location>
        <begin position="74"/>
        <end position="167"/>
    </location>
</feature>
<dbReference type="EMBL" id="LUKF01000001">
    <property type="protein sequence ID" value="KYG70797.1"/>
    <property type="molecule type" value="Genomic_DNA"/>
</dbReference>
<dbReference type="OrthoDB" id="5297010at2"/>
<accession>A0A150WWA0</accession>
<evidence type="ECO:0000313" key="4">
    <source>
        <dbReference type="Proteomes" id="UP000075391"/>
    </source>
</evidence>
<keyword evidence="2" id="KW-0812">Transmembrane</keyword>
<dbReference type="Proteomes" id="UP000075391">
    <property type="component" value="Unassembled WGS sequence"/>
</dbReference>
<name>A0A150WWA0_BDEBC</name>
<evidence type="ECO:0000256" key="1">
    <source>
        <dbReference type="SAM" id="MobiDB-lite"/>
    </source>
</evidence>
<feature type="transmembrane region" description="Helical" evidence="2">
    <location>
        <begin position="261"/>
        <end position="283"/>
    </location>
</feature>
<gene>
    <name evidence="3" type="ORF">AZI85_02385</name>
</gene>
<organism evidence="3 4">
    <name type="scientific">Bdellovibrio bacteriovorus</name>
    <dbReference type="NCBI Taxonomy" id="959"/>
    <lineage>
        <taxon>Bacteria</taxon>
        <taxon>Pseudomonadati</taxon>
        <taxon>Bdellovibrionota</taxon>
        <taxon>Bdellovibrionia</taxon>
        <taxon>Bdellovibrionales</taxon>
        <taxon>Pseudobdellovibrionaceae</taxon>
        <taxon>Bdellovibrio</taxon>
    </lineage>
</organism>
<comment type="caution">
    <text evidence="3">The sequence shown here is derived from an EMBL/GenBank/DDBJ whole genome shotgun (WGS) entry which is preliminary data.</text>
</comment>
<evidence type="ECO:0000256" key="2">
    <source>
        <dbReference type="SAM" id="Phobius"/>
    </source>
</evidence>
<sequence length="291" mass="30557">MLVRVKKSQFTSRLGNKQGQAVIEYVLMLVITVSLILMLANQIFKPFGQFVDNYMGKYVACLLEYGELPTLGSDTPSVVDEDSECDKKFQPGTLTSGRPPSNNNGGGSSGDGSSSKNNSSSSSSSDGSSGGSGGTYAGSSSRRGSSYMNRGRRPSSGVETGGNAQGGGKVVEIALDNGGNGGFFRASNGGRYVAPQRKRMSVGITGLTESERKKLEKKADGTGGRIVAGESVKPPPKKILVKKPEIKTTVQEDEPMTIGNFIRYLFIAALVIALVIFIGGQALQMSKSDSG</sequence>
<feature type="transmembrane region" description="Helical" evidence="2">
    <location>
        <begin position="21"/>
        <end position="40"/>
    </location>
</feature>
<dbReference type="AlphaFoldDB" id="A0A150WWA0"/>
<keyword evidence="2" id="KW-1133">Transmembrane helix</keyword>
<feature type="compositionally biased region" description="Low complexity" evidence="1">
    <location>
        <begin position="111"/>
        <end position="127"/>
    </location>
</feature>
<reference evidence="3 4" key="1">
    <citation type="submission" date="2016-03" db="EMBL/GenBank/DDBJ databases">
        <authorList>
            <person name="Ploux O."/>
        </authorList>
    </citation>
    <scope>NUCLEOTIDE SEQUENCE [LARGE SCALE GENOMIC DNA]</scope>
    <source>
        <strain evidence="3 4">BER2</strain>
    </source>
</reference>
<feature type="compositionally biased region" description="Low complexity" evidence="1">
    <location>
        <begin position="137"/>
        <end position="149"/>
    </location>
</feature>
<evidence type="ECO:0000313" key="3">
    <source>
        <dbReference type="EMBL" id="KYG70797.1"/>
    </source>
</evidence>
<keyword evidence="2" id="KW-0472">Membrane</keyword>